<dbReference type="Gene3D" id="3.60.130.10">
    <property type="entry name" value="Clavaminate synthase-like"/>
    <property type="match status" value="1"/>
</dbReference>
<dbReference type="EMBL" id="BRYB01002402">
    <property type="protein sequence ID" value="GMI19058.1"/>
    <property type="molecule type" value="Genomic_DNA"/>
</dbReference>
<dbReference type="SUPFAM" id="SSF51197">
    <property type="entry name" value="Clavaminate synthase-like"/>
    <property type="match status" value="1"/>
</dbReference>
<dbReference type="InterPro" id="IPR042098">
    <property type="entry name" value="TauD-like_sf"/>
</dbReference>
<evidence type="ECO:0000313" key="9">
    <source>
        <dbReference type="EMBL" id="GMI19058.1"/>
    </source>
</evidence>
<dbReference type="PANTHER" id="PTHR10696:SF25">
    <property type="entry name" value="OXIDOREDUCTASE AIM17-RELATED"/>
    <property type="match status" value="1"/>
</dbReference>
<comment type="similarity">
    <text evidence="2">Belongs to the gamma-BBH/TMLD family.</text>
</comment>
<keyword evidence="4" id="KW-0223">Dioxygenase</keyword>
<proteinExistence type="inferred from homology"/>
<evidence type="ECO:0000256" key="1">
    <source>
        <dbReference type="ARBA" id="ARBA00001954"/>
    </source>
</evidence>
<evidence type="ECO:0000256" key="2">
    <source>
        <dbReference type="ARBA" id="ARBA00008654"/>
    </source>
</evidence>
<name>A0ABQ6M3W7_9STRA</name>
<keyword evidence="6" id="KW-0408">Iron</keyword>
<dbReference type="InterPro" id="IPR003819">
    <property type="entry name" value="TauD/TfdA-like"/>
</dbReference>
<evidence type="ECO:0000256" key="4">
    <source>
        <dbReference type="ARBA" id="ARBA00022964"/>
    </source>
</evidence>
<feature type="region of interest" description="Disordered" evidence="7">
    <location>
        <begin position="137"/>
        <end position="161"/>
    </location>
</feature>
<dbReference type="Pfam" id="PF02668">
    <property type="entry name" value="TauD"/>
    <property type="match status" value="1"/>
</dbReference>
<comment type="caution">
    <text evidence="9">The sequence shown here is derived from an EMBL/GenBank/DDBJ whole genome shotgun (WGS) entry which is preliminary data.</text>
</comment>
<organism evidence="9 10">
    <name type="scientific">Tetraparma gracilis</name>
    <dbReference type="NCBI Taxonomy" id="2962635"/>
    <lineage>
        <taxon>Eukaryota</taxon>
        <taxon>Sar</taxon>
        <taxon>Stramenopiles</taxon>
        <taxon>Ochrophyta</taxon>
        <taxon>Bolidophyceae</taxon>
        <taxon>Parmales</taxon>
        <taxon>Triparmaceae</taxon>
        <taxon>Tetraparma</taxon>
    </lineage>
</organism>
<reference evidence="9 10" key="1">
    <citation type="journal article" date="2023" name="Commun. Biol.">
        <title>Genome analysis of Parmales, the sister group of diatoms, reveals the evolutionary specialization of diatoms from phago-mixotrophs to photoautotrophs.</title>
        <authorList>
            <person name="Ban H."/>
            <person name="Sato S."/>
            <person name="Yoshikawa S."/>
            <person name="Yamada K."/>
            <person name="Nakamura Y."/>
            <person name="Ichinomiya M."/>
            <person name="Sato N."/>
            <person name="Blanc-Mathieu R."/>
            <person name="Endo H."/>
            <person name="Kuwata A."/>
            <person name="Ogata H."/>
        </authorList>
    </citation>
    <scope>NUCLEOTIDE SEQUENCE [LARGE SCALE GENOMIC DNA]</scope>
</reference>
<evidence type="ECO:0000313" key="10">
    <source>
        <dbReference type="Proteomes" id="UP001165060"/>
    </source>
</evidence>
<feature type="compositionally biased region" description="Pro residues" evidence="7">
    <location>
        <begin position="138"/>
        <end position="161"/>
    </location>
</feature>
<evidence type="ECO:0000256" key="7">
    <source>
        <dbReference type="SAM" id="MobiDB-lite"/>
    </source>
</evidence>
<keyword evidence="5" id="KW-0560">Oxidoreductase</keyword>
<protein>
    <recommendedName>
        <fullName evidence="8">TauD/TfdA-like domain-containing protein</fullName>
    </recommendedName>
</protein>
<evidence type="ECO:0000259" key="8">
    <source>
        <dbReference type="Pfam" id="PF02668"/>
    </source>
</evidence>
<keyword evidence="10" id="KW-1185">Reference proteome</keyword>
<evidence type="ECO:0000256" key="5">
    <source>
        <dbReference type="ARBA" id="ARBA00023002"/>
    </source>
</evidence>
<feature type="domain" description="TauD/TfdA-like" evidence="8">
    <location>
        <begin position="192"/>
        <end position="365"/>
    </location>
</feature>
<dbReference type="Proteomes" id="UP001165060">
    <property type="component" value="Unassembled WGS sequence"/>
</dbReference>
<keyword evidence="3" id="KW-0479">Metal-binding</keyword>
<dbReference type="PANTHER" id="PTHR10696">
    <property type="entry name" value="GAMMA-BUTYROBETAINE HYDROXYLASE-RELATED"/>
    <property type="match status" value="1"/>
</dbReference>
<accession>A0ABQ6M3W7</accession>
<evidence type="ECO:0000256" key="3">
    <source>
        <dbReference type="ARBA" id="ARBA00022723"/>
    </source>
</evidence>
<comment type="cofactor">
    <cofactor evidence="1">
        <name>Fe(2+)</name>
        <dbReference type="ChEBI" id="CHEBI:29033"/>
    </cofactor>
</comment>
<gene>
    <name evidence="9" type="ORF">TeGR_g11609</name>
</gene>
<sequence length="403" mass="42816">MIRPLLGSLRRCSSTLSPVPTPPLSLTDTHLHLPSLPPLPLDLLLNHSAPSRICTATSQRHPGTCFPGTDRSWCHRPSLHKPVTELPAPEPPSSLHRTSSPSGASAELLAAGGHQVVRLSAGGRVEDYDLSYLRSLPLPAPPRPPEPAAAPPPAAELPEPEGPPLALPYKDFLAGKAGLHASLRSIFEHGYLHCIKDASSGGSSTLISAIAAAEFVRVRHPRLYSALLAYPVTFIKQRPSPSFCSAASLSYTAPLVARGACGGTTSVRWAPPFEGALGVAPGLYPDFIEGYRLLEALLSGEYFMPHERVEYEWAGEAREWHDENLVSFRLQPGQAVAFNNRTLCHGRTAFETGGGGGGRWLMGSYTSVDDAANVYSVLSGELGGGGGLFGNGASRVVAGDRYE</sequence>
<evidence type="ECO:0000256" key="6">
    <source>
        <dbReference type="ARBA" id="ARBA00023004"/>
    </source>
</evidence>
<dbReference type="InterPro" id="IPR050411">
    <property type="entry name" value="AlphaKG_dependent_hydroxylases"/>
</dbReference>
<feature type="region of interest" description="Disordered" evidence="7">
    <location>
        <begin position="82"/>
        <end position="104"/>
    </location>
</feature>